<dbReference type="PANTHER" id="PTHR11067:SF9">
    <property type="entry name" value="INOSINE TRIPHOSPHATE PYROPHOSPHATASE"/>
    <property type="match status" value="1"/>
</dbReference>
<evidence type="ECO:0000256" key="11">
    <source>
        <dbReference type="RuleBase" id="RU003781"/>
    </source>
</evidence>
<comment type="caution">
    <text evidence="10">Lacks conserved residue(s) required for the propagation of feature annotation.</text>
</comment>
<dbReference type="GO" id="GO:0036222">
    <property type="term" value="F:XTP diphosphatase activity"/>
    <property type="evidence" value="ECO:0007669"/>
    <property type="project" value="UniProtKB-UniRule"/>
</dbReference>
<dbReference type="CDD" id="cd00515">
    <property type="entry name" value="HAM1"/>
    <property type="match status" value="1"/>
</dbReference>
<evidence type="ECO:0000256" key="9">
    <source>
        <dbReference type="ARBA" id="ARBA00052017"/>
    </source>
</evidence>
<comment type="cofactor">
    <cofactor evidence="10">
        <name>Mg(2+)</name>
        <dbReference type="ChEBI" id="CHEBI:18420"/>
    </cofactor>
    <text evidence="10">Binds 1 Mg(2+) ion per subunit.</text>
</comment>
<protein>
    <recommendedName>
        <fullName evidence="10">dITP/XTP pyrophosphatase</fullName>
        <ecNumber evidence="10">3.6.1.66</ecNumber>
    </recommendedName>
    <alternativeName>
        <fullName evidence="10">Non-canonical purine NTP pyrophosphatase</fullName>
    </alternativeName>
    <alternativeName>
        <fullName evidence="10">Non-standard purine NTP pyrophosphatase</fullName>
    </alternativeName>
    <alternativeName>
        <fullName evidence="10">Nucleoside-triphosphate diphosphatase</fullName>
    </alternativeName>
    <alternativeName>
        <fullName evidence="10">Nucleoside-triphosphate pyrophosphatase</fullName>
        <shortName evidence="10">NTPase</shortName>
    </alternativeName>
</protein>
<comment type="similarity">
    <text evidence="1 10 11">Belongs to the HAM1 NTPase family.</text>
</comment>
<evidence type="ECO:0000256" key="4">
    <source>
        <dbReference type="ARBA" id="ARBA00022741"/>
    </source>
</evidence>
<keyword evidence="4 10" id="KW-0547">Nucleotide-binding</keyword>
<comment type="catalytic activity">
    <reaction evidence="8 10">
        <text>dITP + H2O = dIMP + diphosphate + H(+)</text>
        <dbReference type="Rhea" id="RHEA:28342"/>
        <dbReference type="ChEBI" id="CHEBI:15377"/>
        <dbReference type="ChEBI" id="CHEBI:15378"/>
        <dbReference type="ChEBI" id="CHEBI:33019"/>
        <dbReference type="ChEBI" id="CHEBI:61194"/>
        <dbReference type="ChEBI" id="CHEBI:61382"/>
        <dbReference type="EC" id="3.6.1.66"/>
    </reaction>
</comment>
<dbReference type="EMBL" id="CP003326">
    <property type="protein sequence ID" value="AFS77407.1"/>
    <property type="molecule type" value="Genomic_DNA"/>
</dbReference>
<dbReference type="FunFam" id="3.90.950.10:FF:000001">
    <property type="entry name" value="dITP/XTP pyrophosphatase"/>
    <property type="match status" value="1"/>
</dbReference>
<evidence type="ECO:0000256" key="7">
    <source>
        <dbReference type="ARBA" id="ARBA00023080"/>
    </source>
</evidence>
<organism evidence="12 13">
    <name type="scientific">Gottschalkia acidurici (strain ATCC 7906 / DSM 604 / BCRC 14475 / CIP 104303 / KCTC 5404 / NCIMB 10678 / 9a)</name>
    <name type="common">Clostridium acidurici</name>
    <dbReference type="NCBI Taxonomy" id="1128398"/>
    <lineage>
        <taxon>Bacteria</taxon>
        <taxon>Bacillati</taxon>
        <taxon>Bacillota</taxon>
        <taxon>Tissierellia</taxon>
        <taxon>Tissierellales</taxon>
        <taxon>Gottschalkiaceae</taxon>
        <taxon>Gottschalkia</taxon>
    </lineage>
</organism>
<dbReference type="GO" id="GO:0046872">
    <property type="term" value="F:metal ion binding"/>
    <property type="evidence" value="ECO:0007669"/>
    <property type="project" value="UniProtKB-KW"/>
</dbReference>
<dbReference type="PANTHER" id="PTHR11067">
    <property type="entry name" value="INOSINE TRIPHOSPHATE PYROPHOSPHATASE/HAM1 PROTEIN"/>
    <property type="match status" value="1"/>
</dbReference>
<dbReference type="GO" id="GO:0035870">
    <property type="term" value="F:dITP diphosphatase activity"/>
    <property type="evidence" value="ECO:0007669"/>
    <property type="project" value="UniProtKB-UniRule"/>
</dbReference>
<comment type="subunit">
    <text evidence="2 10">Homodimer.</text>
</comment>
<evidence type="ECO:0000256" key="1">
    <source>
        <dbReference type="ARBA" id="ARBA00008023"/>
    </source>
</evidence>
<evidence type="ECO:0000256" key="5">
    <source>
        <dbReference type="ARBA" id="ARBA00022801"/>
    </source>
</evidence>
<feature type="binding site" evidence="10">
    <location>
        <position position="174"/>
    </location>
    <ligand>
        <name>substrate</name>
    </ligand>
</feature>
<dbReference type="PATRIC" id="fig|1128398.3.peg.338"/>
<keyword evidence="13" id="KW-1185">Reference proteome</keyword>
<evidence type="ECO:0000256" key="3">
    <source>
        <dbReference type="ARBA" id="ARBA00022723"/>
    </source>
</evidence>
<dbReference type="HAMAP" id="MF_01405">
    <property type="entry name" value="Non_canon_purine_NTPase"/>
    <property type="match status" value="1"/>
</dbReference>
<dbReference type="GO" id="GO:0017111">
    <property type="term" value="F:ribonucleoside triphosphate phosphatase activity"/>
    <property type="evidence" value="ECO:0007669"/>
    <property type="project" value="InterPro"/>
</dbReference>
<dbReference type="InterPro" id="IPR029001">
    <property type="entry name" value="ITPase-like_fam"/>
</dbReference>
<dbReference type="Gene3D" id="3.90.950.10">
    <property type="match status" value="1"/>
</dbReference>
<gene>
    <name evidence="12" type="ordered locus">Curi_c03270</name>
</gene>
<feature type="active site" description="Proton acceptor" evidence="10">
    <location>
        <position position="68"/>
    </location>
</feature>
<dbReference type="GO" id="GO:0009146">
    <property type="term" value="P:purine nucleoside triphosphate catabolic process"/>
    <property type="evidence" value="ECO:0007669"/>
    <property type="project" value="UniProtKB-UniRule"/>
</dbReference>
<evidence type="ECO:0000313" key="13">
    <source>
        <dbReference type="Proteomes" id="UP000006094"/>
    </source>
</evidence>
<dbReference type="GO" id="GO:0005829">
    <property type="term" value="C:cytosol"/>
    <property type="evidence" value="ECO:0007669"/>
    <property type="project" value="TreeGrafter"/>
</dbReference>
<reference evidence="12 13" key="1">
    <citation type="journal article" date="2012" name="PLoS ONE">
        <title>The purine-utilizing bacterium Clostridium acidurici 9a: a genome-guided metabolic reconsideration.</title>
        <authorList>
            <person name="Hartwich K."/>
            <person name="Poehlein A."/>
            <person name="Daniel R."/>
        </authorList>
    </citation>
    <scope>NUCLEOTIDE SEQUENCE [LARGE SCALE GENOMIC DNA]</scope>
    <source>
        <strain evidence="13">ATCC 7906 / DSM 604 / BCRC 14475 / CIP 104303 / KCTC 5404 / NCIMB 10678 / 9a</strain>
    </source>
</reference>
<keyword evidence="6 10" id="KW-0460">Magnesium</keyword>
<dbReference type="GO" id="GO:0000166">
    <property type="term" value="F:nucleotide binding"/>
    <property type="evidence" value="ECO:0007669"/>
    <property type="project" value="UniProtKB-KW"/>
</dbReference>
<dbReference type="HOGENOM" id="CLU_082080_0_2_9"/>
<dbReference type="GO" id="GO:0009117">
    <property type="term" value="P:nucleotide metabolic process"/>
    <property type="evidence" value="ECO:0007669"/>
    <property type="project" value="UniProtKB-KW"/>
</dbReference>
<dbReference type="AlphaFoldDB" id="K0AXC9"/>
<evidence type="ECO:0000256" key="10">
    <source>
        <dbReference type="HAMAP-Rule" id="MF_01405"/>
    </source>
</evidence>
<sequence>MIVSSGNINKIKEIKDILSDLNINVLSKDEIGLKNLDVIEDGNTLEDNAIKKAVEISKYTDGIVISDDSGLFVDKLNEEPGVYSARYSGEEGNDNANNVKLLKNLEGVPLEERTAKFKTAIAIVLEDKSIKTVVGDCSGKIIWEKRGDNGFGYDPLFIPDGYDKTFGELDSKIKIVLVIEQML</sequence>
<feature type="binding site" evidence="10">
    <location>
        <begin position="5"/>
        <end position="10"/>
    </location>
    <ligand>
        <name>substrate</name>
    </ligand>
</feature>
<dbReference type="InterPro" id="IPR020922">
    <property type="entry name" value="dITP/XTP_pyrophosphatase"/>
</dbReference>
<dbReference type="Pfam" id="PF01725">
    <property type="entry name" value="Ham1p_like"/>
    <property type="match status" value="1"/>
</dbReference>
<comment type="catalytic activity">
    <reaction evidence="9 10">
        <text>XTP + H2O = XMP + diphosphate + H(+)</text>
        <dbReference type="Rhea" id="RHEA:28610"/>
        <dbReference type="ChEBI" id="CHEBI:15377"/>
        <dbReference type="ChEBI" id="CHEBI:15378"/>
        <dbReference type="ChEBI" id="CHEBI:33019"/>
        <dbReference type="ChEBI" id="CHEBI:57464"/>
        <dbReference type="ChEBI" id="CHEBI:61314"/>
        <dbReference type="EC" id="3.6.1.66"/>
    </reaction>
</comment>
<comment type="catalytic activity">
    <reaction evidence="10">
        <text>ITP + H2O = IMP + diphosphate + H(+)</text>
        <dbReference type="Rhea" id="RHEA:29399"/>
        <dbReference type="ChEBI" id="CHEBI:15377"/>
        <dbReference type="ChEBI" id="CHEBI:15378"/>
        <dbReference type="ChEBI" id="CHEBI:33019"/>
        <dbReference type="ChEBI" id="CHEBI:58053"/>
        <dbReference type="ChEBI" id="CHEBI:61402"/>
        <dbReference type="EC" id="3.6.1.66"/>
    </reaction>
</comment>
<evidence type="ECO:0000313" key="12">
    <source>
        <dbReference type="EMBL" id="AFS77407.1"/>
    </source>
</evidence>
<dbReference type="KEGG" id="cad:Curi_c03270"/>
<comment type="function">
    <text evidence="10">Pyrophosphatase that catalyzes the hydrolysis of nucleoside triphosphates to their monophosphate derivatives, with a high preference for the non-canonical purine nucleotides XTP (xanthosine triphosphate), dITP (deoxyinosine triphosphate) and ITP. Seems to function as a house-cleaning enzyme that removes non-canonical purine nucleotides from the nucleotide pool, thus preventing their incorporation into DNA/RNA and avoiding chromosomal lesions.</text>
</comment>
<evidence type="ECO:0000256" key="8">
    <source>
        <dbReference type="ARBA" id="ARBA00051875"/>
    </source>
</evidence>
<dbReference type="eggNOG" id="COG0127">
    <property type="taxonomic scope" value="Bacteria"/>
</dbReference>
<dbReference type="SUPFAM" id="SSF52972">
    <property type="entry name" value="ITPase-like"/>
    <property type="match status" value="1"/>
</dbReference>
<dbReference type="STRING" id="1128398.Curi_c03270"/>
<evidence type="ECO:0000256" key="6">
    <source>
        <dbReference type="ARBA" id="ARBA00022842"/>
    </source>
</evidence>
<proteinExistence type="inferred from homology"/>
<feature type="binding site" evidence="10">
    <location>
        <position position="69"/>
    </location>
    <ligand>
        <name>substrate</name>
    </ligand>
</feature>
<keyword evidence="7 10" id="KW-0546">Nucleotide metabolism</keyword>
<dbReference type="InterPro" id="IPR002637">
    <property type="entry name" value="RdgB/HAM1"/>
</dbReference>
<feature type="binding site" evidence="10">
    <location>
        <begin position="151"/>
        <end position="154"/>
    </location>
    <ligand>
        <name>substrate</name>
    </ligand>
</feature>
<dbReference type="GO" id="GO:0036220">
    <property type="term" value="F:ITP diphosphatase activity"/>
    <property type="evidence" value="ECO:0007669"/>
    <property type="project" value="UniProtKB-UniRule"/>
</dbReference>
<evidence type="ECO:0000256" key="2">
    <source>
        <dbReference type="ARBA" id="ARBA00011738"/>
    </source>
</evidence>
<dbReference type="EC" id="3.6.1.66" evidence="10"/>
<keyword evidence="3 10" id="KW-0479">Metal-binding</keyword>
<feature type="binding site" evidence="10">
    <location>
        <position position="68"/>
    </location>
    <ligand>
        <name>Mg(2+)</name>
        <dbReference type="ChEBI" id="CHEBI:18420"/>
    </ligand>
</feature>
<keyword evidence="5 10" id="KW-0378">Hydrolase</keyword>
<accession>K0AXC9</accession>
<dbReference type="NCBIfam" id="TIGR00042">
    <property type="entry name" value="RdgB/HAM1 family non-canonical purine NTP pyrophosphatase"/>
    <property type="match status" value="1"/>
</dbReference>
<dbReference type="Proteomes" id="UP000006094">
    <property type="component" value="Chromosome"/>
</dbReference>
<name>K0AXC9_GOTA9</name>